<evidence type="ECO:0000313" key="4">
    <source>
        <dbReference type="Proteomes" id="UP000004318"/>
    </source>
</evidence>
<proteinExistence type="predicted"/>
<dbReference type="Pfam" id="PF09299">
    <property type="entry name" value="Mu-transpos_C"/>
    <property type="match status" value="1"/>
</dbReference>
<name>A3TXY3_PSEBH</name>
<feature type="region of interest" description="Disordered" evidence="1">
    <location>
        <begin position="495"/>
        <end position="561"/>
    </location>
</feature>
<dbReference type="STRING" id="252305.OB2597_12773"/>
<dbReference type="Gene3D" id="3.30.420.10">
    <property type="entry name" value="Ribonuclease H-like superfamily/Ribonuclease H"/>
    <property type="match status" value="1"/>
</dbReference>
<dbReference type="GO" id="GO:0015074">
    <property type="term" value="P:DNA integration"/>
    <property type="evidence" value="ECO:0007669"/>
    <property type="project" value="InterPro"/>
</dbReference>
<dbReference type="RefSeq" id="WP_009806773.1">
    <property type="nucleotide sequence ID" value="NZ_CH724131.1"/>
</dbReference>
<dbReference type="InterPro" id="IPR001584">
    <property type="entry name" value="Integrase_cat-core"/>
</dbReference>
<dbReference type="PROSITE" id="PS50994">
    <property type="entry name" value="INTEGRASE"/>
    <property type="match status" value="1"/>
</dbReference>
<dbReference type="Proteomes" id="UP000004318">
    <property type="component" value="Unassembled WGS sequence"/>
</dbReference>
<sequence length="561" mass="63038">MNEGPAGGRSEILKGELLEDARHASYAPSSFNIRTLQMWKKTLGDEGPNRLIPHNQDQGQFGPRHDADYEDCVFEVLEQLLLKSDRVTIRVAAAKAEKLYRDRYTGTKEKLGDCALRSFLSVMNTLRADDVIRARHDTETAKRLTLQARFYARVEVPFDVVEIDSTVGDVFLSDIRGVCIGRPVICAAIDAASGFPLAIRIDLESASEKLTIQTIKEIMLPRGEEFFERLGIENRINTAGVPRVLVSDQGSENSGKWLPGIIAQSGMEWAKKIPGCPEKKPHVERFFLELNRYLQTLPGATTSKTMPHRARIEKGMFEACITVEELEGLIYKWIYDVYATKIRRLIHSPLRVAESPLDSWNRMVNGIAQLPLQPNEVHQIFMVKETKRSLQHYGLDVGNVQYSSPELCELLSEIGRKSTVEVRYDPTDIRAIAVVHNRDGVPNPMIVPAKSEHVLPIAFKDVARIKKPSDEAKAKDLAARATAADLAQKAQELAEQRGKGKITSLRKARKAEAQRRKITQVVERAKSPPLKSASVSKTVNQPTPRMAVRRREQRPQMDILE</sequence>
<evidence type="ECO:0000256" key="1">
    <source>
        <dbReference type="SAM" id="MobiDB-lite"/>
    </source>
</evidence>
<comment type="caution">
    <text evidence="3">The sequence shown here is derived from an EMBL/GenBank/DDBJ whole genome shotgun (WGS) entry which is preliminary data.</text>
</comment>
<dbReference type="SUPFAM" id="SSF53098">
    <property type="entry name" value="Ribonuclease H-like"/>
    <property type="match status" value="1"/>
</dbReference>
<feature type="compositionally biased region" description="Polar residues" evidence="1">
    <location>
        <begin position="533"/>
        <end position="543"/>
    </location>
</feature>
<dbReference type="InterPro" id="IPR015378">
    <property type="entry name" value="Transposase-like_Mu_C"/>
</dbReference>
<dbReference type="EMBL" id="AAMO01000005">
    <property type="protein sequence ID" value="EAQ03017.1"/>
    <property type="molecule type" value="Genomic_DNA"/>
</dbReference>
<organism evidence="3 4">
    <name type="scientific">Pseudooceanicola batsensis (strain ATCC BAA-863 / DSM 15984 / KCTC 12145 / HTCC2597)</name>
    <name type="common">Oceanicola batsensis</name>
    <dbReference type="NCBI Taxonomy" id="252305"/>
    <lineage>
        <taxon>Bacteria</taxon>
        <taxon>Pseudomonadati</taxon>
        <taxon>Pseudomonadota</taxon>
        <taxon>Alphaproteobacteria</taxon>
        <taxon>Rhodobacterales</taxon>
        <taxon>Paracoccaceae</taxon>
        <taxon>Pseudooceanicola</taxon>
    </lineage>
</organism>
<evidence type="ECO:0000259" key="2">
    <source>
        <dbReference type="PROSITE" id="PS50994"/>
    </source>
</evidence>
<gene>
    <name evidence="3" type="ORF">OB2597_12773</name>
</gene>
<accession>A3TXY3</accession>
<dbReference type="HOGENOM" id="CLU_485578_0_0_5"/>
<dbReference type="InterPro" id="IPR036397">
    <property type="entry name" value="RNaseH_sf"/>
</dbReference>
<keyword evidence="4" id="KW-1185">Reference proteome</keyword>
<dbReference type="GO" id="GO:0003676">
    <property type="term" value="F:nucleic acid binding"/>
    <property type="evidence" value="ECO:0007669"/>
    <property type="project" value="InterPro"/>
</dbReference>
<protein>
    <submittedName>
        <fullName evidence="3">Transposase</fullName>
    </submittedName>
</protein>
<dbReference type="AlphaFoldDB" id="A3TXY3"/>
<feature type="domain" description="Integrase catalytic" evidence="2">
    <location>
        <begin position="153"/>
        <end position="364"/>
    </location>
</feature>
<evidence type="ECO:0000313" key="3">
    <source>
        <dbReference type="EMBL" id="EAQ03017.1"/>
    </source>
</evidence>
<dbReference type="InterPro" id="IPR012337">
    <property type="entry name" value="RNaseH-like_sf"/>
</dbReference>
<dbReference type="eggNOG" id="COG2801">
    <property type="taxonomic scope" value="Bacteria"/>
</dbReference>
<dbReference type="OrthoDB" id="9814072at2"/>
<reference evidence="3 4" key="1">
    <citation type="journal article" date="2010" name="J. Bacteriol.">
        <title>Genome sequences of Oceanicola granulosus HTCC2516(T) and Oceanicola batsensis HTCC2597(TDelta).</title>
        <authorList>
            <person name="Thrash J.C."/>
            <person name="Cho J.C."/>
            <person name="Vergin K.L."/>
            <person name="Giovannoni S.J."/>
        </authorList>
    </citation>
    <scope>NUCLEOTIDE SEQUENCE [LARGE SCALE GENOMIC DNA]</scope>
    <source>
        <strain evidence="4">ATCC BAA-863 / DSM 15984 / KCTC 12145 / HTCC2597</strain>
    </source>
</reference>